<dbReference type="Proteomes" id="UP000276133">
    <property type="component" value="Unassembled WGS sequence"/>
</dbReference>
<protein>
    <submittedName>
        <fullName evidence="1">Uncharacterized protein</fullName>
    </submittedName>
</protein>
<dbReference type="AlphaFoldDB" id="A0A3M7RGN5"/>
<comment type="caution">
    <text evidence="1">The sequence shown here is derived from an EMBL/GenBank/DDBJ whole genome shotgun (WGS) entry which is preliminary data.</text>
</comment>
<accession>A0A3M7RGN5</accession>
<gene>
    <name evidence="1" type="ORF">BpHYR1_048129</name>
</gene>
<evidence type="ECO:0000313" key="1">
    <source>
        <dbReference type="EMBL" id="RNA22418.1"/>
    </source>
</evidence>
<proteinExistence type="predicted"/>
<keyword evidence="2" id="KW-1185">Reference proteome</keyword>
<reference evidence="1 2" key="1">
    <citation type="journal article" date="2018" name="Sci. Rep.">
        <title>Genomic signatures of local adaptation to the degree of environmental predictability in rotifers.</title>
        <authorList>
            <person name="Franch-Gras L."/>
            <person name="Hahn C."/>
            <person name="Garcia-Roger E.M."/>
            <person name="Carmona M.J."/>
            <person name="Serra M."/>
            <person name="Gomez A."/>
        </authorList>
    </citation>
    <scope>NUCLEOTIDE SEQUENCE [LARGE SCALE GENOMIC DNA]</scope>
    <source>
        <strain evidence="1">HYR1</strain>
    </source>
</reference>
<evidence type="ECO:0000313" key="2">
    <source>
        <dbReference type="Proteomes" id="UP000276133"/>
    </source>
</evidence>
<dbReference type="EMBL" id="REGN01003457">
    <property type="protein sequence ID" value="RNA22418.1"/>
    <property type="molecule type" value="Genomic_DNA"/>
</dbReference>
<sequence length="135" mass="15475">MSIDKKSFIPNQCRNNFSHLQGNRFKKEEFDLIDLIGKEQNLLGNVSEKGIYDMLEDQTELIDIHKRENFTCIAGIHKSKKILHDMENLSERVTNSFTKPAYSLCLSNFLGVPPLLLQKHSTCNSLHTNNTLHST</sequence>
<organism evidence="1 2">
    <name type="scientific">Brachionus plicatilis</name>
    <name type="common">Marine rotifer</name>
    <name type="synonym">Brachionus muelleri</name>
    <dbReference type="NCBI Taxonomy" id="10195"/>
    <lineage>
        <taxon>Eukaryota</taxon>
        <taxon>Metazoa</taxon>
        <taxon>Spiralia</taxon>
        <taxon>Gnathifera</taxon>
        <taxon>Rotifera</taxon>
        <taxon>Eurotatoria</taxon>
        <taxon>Monogononta</taxon>
        <taxon>Pseudotrocha</taxon>
        <taxon>Ploima</taxon>
        <taxon>Brachionidae</taxon>
        <taxon>Brachionus</taxon>
    </lineage>
</organism>
<name>A0A3M7RGN5_BRAPC</name>
<dbReference type="OrthoDB" id="10238822at2759"/>